<evidence type="ECO:0000256" key="2">
    <source>
        <dbReference type="ARBA" id="ARBA00023015"/>
    </source>
</evidence>
<keyword evidence="7" id="KW-1185">Reference proteome</keyword>
<evidence type="ECO:0000256" key="1">
    <source>
        <dbReference type="ARBA" id="ARBA00009437"/>
    </source>
</evidence>
<dbReference type="InterPro" id="IPR036390">
    <property type="entry name" value="WH_DNA-bd_sf"/>
</dbReference>
<keyword evidence="4" id="KW-0804">Transcription</keyword>
<protein>
    <submittedName>
        <fullName evidence="6">LysR substrate-binding domain-containing protein</fullName>
    </submittedName>
</protein>
<organism evidence="6 7">
    <name type="scientific">Dongia rigui</name>
    <dbReference type="NCBI Taxonomy" id="940149"/>
    <lineage>
        <taxon>Bacteria</taxon>
        <taxon>Pseudomonadati</taxon>
        <taxon>Pseudomonadota</taxon>
        <taxon>Alphaproteobacteria</taxon>
        <taxon>Rhodospirillales</taxon>
        <taxon>Dongiaceae</taxon>
        <taxon>Dongia</taxon>
    </lineage>
</organism>
<dbReference type="Pfam" id="PF00126">
    <property type="entry name" value="HTH_1"/>
    <property type="match status" value="1"/>
</dbReference>
<evidence type="ECO:0000256" key="3">
    <source>
        <dbReference type="ARBA" id="ARBA00023125"/>
    </source>
</evidence>
<keyword evidence="2" id="KW-0805">Transcription regulation</keyword>
<dbReference type="InterPro" id="IPR005119">
    <property type="entry name" value="LysR_subst-bd"/>
</dbReference>
<dbReference type="Pfam" id="PF03466">
    <property type="entry name" value="LysR_substrate"/>
    <property type="match status" value="1"/>
</dbReference>
<gene>
    <name evidence="6" type="ORF">SMD31_14505</name>
</gene>
<evidence type="ECO:0000313" key="6">
    <source>
        <dbReference type="EMBL" id="MDY0873150.1"/>
    </source>
</evidence>
<dbReference type="PANTHER" id="PTHR30537:SF74">
    <property type="entry name" value="HTH-TYPE TRANSCRIPTIONAL REGULATOR TRPI"/>
    <property type="match status" value="1"/>
</dbReference>
<accession>A0ABU5E0T2</accession>
<name>A0ABU5E0T2_9PROT</name>
<dbReference type="InterPro" id="IPR058163">
    <property type="entry name" value="LysR-type_TF_proteobact-type"/>
</dbReference>
<dbReference type="SUPFAM" id="SSF46785">
    <property type="entry name" value="Winged helix' DNA-binding domain"/>
    <property type="match status" value="1"/>
</dbReference>
<evidence type="ECO:0000313" key="7">
    <source>
        <dbReference type="Proteomes" id="UP001271769"/>
    </source>
</evidence>
<dbReference type="EMBL" id="JAXCLX010000002">
    <property type="protein sequence ID" value="MDY0873150.1"/>
    <property type="molecule type" value="Genomic_DNA"/>
</dbReference>
<dbReference type="PROSITE" id="PS50931">
    <property type="entry name" value="HTH_LYSR"/>
    <property type="match status" value="1"/>
</dbReference>
<comment type="caution">
    <text evidence="6">The sequence shown here is derived from an EMBL/GenBank/DDBJ whole genome shotgun (WGS) entry which is preliminary data.</text>
</comment>
<dbReference type="PANTHER" id="PTHR30537">
    <property type="entry name" value="HTH-TYPE TRANSCRIPTIONAL REGULATOR"/>
    <property type="match status" value="1"/>
</dbReference>
<dbReference type="InterPro" id="IPR000847">
    <property type="entry name" value="LysR_HTH_N"/>
</dbReference>
<sequence length="289" mass="32110">MWESLGRLTALRTFYAVARGGGIAEGAAQLNVTTGAVRYQIRQLEADLGVELMVRSQRALTLTVPGTELYQKLGSAFDEIHLACRTTQRGRVEGELRLACAPAFAALRLMRLLDLFLQRFPSVTVKHFPIERADETMDVIMSFGERDVPGRRTAILRNETYFPLCSAELFYKSPVKSVRDLQDHVLIHGDSEEDWPRLLRASGRGQITPRQHVYMPNSHLALEAAKEGCGIAVGSTILCADDLRRGTLVKVLDLEIPAPHPYFVIRPGDSVSPLADAFADLLIEQLERA</sequence>
<comment type="similarity">
    <text evidence="1">Belongs to the LysR transcriptional regulatory family.</text>
</comment>
<evidence type="ECO:0000256" key="4">
    <source>
        <dbReference type="ARBA" id="ARBA00023163"/>
    </source>
</evidence>
<dbReference type="Gene3D" id="3.40.190.10">
    <property type="entry name" value="Periplasmic binding protein-like II"/>
    <property type="match status" value="2"/>
</dbReference>
<reference evidence="6 7" key="1">
    <citation type="journal article" date="2013" name="Antonie Van Leeuwenhoek">
        <title>Dongia rigui sp. nov., isolated from freshwater of a large wetland in Korea.</title>
        <authorList>
            <person name="Baik K.S."/>
            <person name="Hwang Y.M."/>
            <person name="Choi J.S."/>
            <person name="Kwon J."/>
            <person name="Seong C.N."/>
        </authorList>
    </citation>
    <scope>NUCLEOTIDE SEQUENCE [LARGE SCALE GENOMIC DNA]</scope>
    <source>
        <strain evidence="6 7">04SU4-P</strain>
    </source>
</reference>
<feature type="domain" description="HTH lysR-type" evidence="5">
    <location>
        <begin position="8"/>
        <end position="63"/>
    </location>
</feature>
<dbReference type="Proteomes" id="UP001271769">
    <property type="component" value="Unassembled WGS sequence"/>
</dbReference>
<dbReference type="InterPro" id="IPR036388">
    <property type="entry name" value="WH-like_DNA-bd_sf"/>
</dbReference>
<dbReference type="RefSeq" id="WP_320501615.1">
    <property type="nucleotide sequence ID" value="NZ_JAXCLX010000002.1"/>
</dbReference>
<dbReference type="SUPFAM" id="SSF53850">
    <property type="entry name" value="Periplasmic binding protein-like II"/>
    <property type="match status" value="1"/>
</dbReference>
<dbReference type="Gene3D" id="1.10.10.10">
    <property type="entry name" value="Winged helix-like DNA-binding domain superfamily/Winged helix DNA-binding domain"/>
    <property type="match status" value="1"/>
</dbReference>
<evidence type="ECO:0000259" key="5">
    <source>
        <dbReference type="PROSITE" id="PS50931"/>
    </source>
</evidence>
<proteinExistence type="inferred from homology"/>
<keyword evidence="3" id="KW-0238">DNA-binding</keyword>